<comment type="caution">
    <text evidence="3">The sequence shown here is derived from an EMBL/GenBank/DDBJ whole genome shotgun (WGS) entry which is preliminary data.</text>
</comment>
<name>S9TS27_PAEAL</name>
<organism evidence="3 4">
    <name type="scientific">Paenibacillus alvei TS-15</name>
    <dbReference type="NCBI Taxonomy" id="1117108"/>
    <lineage>
        <taxon>Bacteria</taxon>
        <taxon>Bacillati</taxon>
        <taxon>Bacillota</taxon>
        <taxon>Bacilli</taxon>
        <taxon>Bacillales</taxon>
        <taxon>Paenibacillaceae</taxon>
        <taxon>Paenibacillus</taxon>
    </lineage>
</organism>
<dbReference type="InterPro" id="IPR012338">
    <property type="entry name" value="Beta-lactam/transpept-like"/>
</dbReference>
<dbReference type="Pfam" id="PF00144">
    <property type="entry name" value="Beta-lactamase"/>
    <property type="match status" value="1"/>
</dbReference>
<dbReference type="InterPro" id="IPR001466">
    <property type="entry name" value="Beta-lactam-related"/>
</dbReference>
<dbReference type="eggNOG" id="COG1680">
    <property type="taxonomic scope" value="Bacteria"/>
</dbReference>
<dbReference type="PATRIC" id="fig|1117108.3.peg.4523"/>
<dbReference type="RefSeq" id="WP_021261607.1">
    <property type="nucleotide sequence ID" value="NZ_ATMT01000071.1"/>
</dbReference>
<dbReference type="EMBL" id="ATMT01000071">
    <property type="protein sequence ID" value="EPY05081.1"/>
    <property type="molecule type" value="Genomic_DNA"/>
</dbReference>
<keyword evidence="1" id="KW-0378">Hydrolase</keyword>
<evidence type="ECO:0000256" key="1">
    <source>
        <dbReference type="ARBA" id="ARBA00022801"/>
    </source>
</evidence>
<sequence length="366" mass="39661">MLEGRLAANNARLQAACALIDDAIMNGDIPGAVSLIWCGGGHMLEYARGHAVDTDKHRIPVTIDTIYDCASLTKVVVTLPLLLMLVESDKLNLDDPVASHMPEFSGNGKESITIRQLLAHTSGLPPHRDLYSHGWSPEEIARHLDRMEVVYPPGAGCQYSCLGYIVLGRLIERVCGESLASAAERMLLKPLGMVDSGFNPSLEARSGIAATEYDSRLEEHCWGRVHDENAAALGGAAGNAGLFASAHDLVRYARLWVSKAELDGAEGNLLTDRVIQEALRCQTSNIPNAKRGLGWVLQGDTADFAGTGWSASSFGHTGFTGTSIWIDPERDIVVVLLTNRVHYGRDKSVAELRRQFHEAVLVAITE</sequence>
<dbReference type="AlphaFoldDB" id="S9TS27"/>
<accession>S9TS27</accession>
<dbReference type="Gene3D" id="3.40.710.10">
    <property type="entry name" value="DD-peptidase/beta-lactamase superfamily"/>
    <property type="match status" value="1"/>
</dbReference>
<dbReference type="PANTHER" id="PTHR43283">
    <property type="entry name" value="BETA-LACTAMASE-RELATED"/>
    <property type="match status" value="1"/>
</dbReference>
<protein>
    <submittedName>
        <fullName evidence="3">Beta-lactamase</fullName>
    </submittedName>
</protein>
<dbReference type="SUPFAM" id="SSF56601">
    <property type="entry name" value="beta-lactamase/transpeptidase-like"/>
    <property type="match status" value="1"/>
</dbReference>
<dbReference type="Proteomes" id="UP000015344">
    <property type="component" value="Unassembled WGS sequence"/>
</dbReference>
<reference evidence="3 4" key="1">
    <citation type="submission" date="2013-05" db="EMBL/GenBank/DDBJ databases">
        <authorList>
            <person name="Strain E.A."/>
            <person name="Brown E."/>
            <person name="Allard M.W."/>
            <person name="Luo Y.L."/>
        </authorList>
    </citation>
    <scope>NUCLEOTIDE SEQUENCE [LARGE SCALE GENOMIC DNA]</scope>
    <source>
        <strain evidence="3 4">TS-15</strain>
    </source>
</reference>
<evidence type="ECO:0000259" key="2">
    <source>
        <dbReference type="Pfam" id="PF00144"/>
    </source>
</evidence>
<dbReference type="InterPro" id="IPR050789">
    <property type="entry name" value="Diverse_Enzym_Activities"/>
</dbReference>
<evidence type="ECO:0000313" key="4">
    <source>
        <dbReference type="Proteomes" id="UP000015344"/>
    </source>
</evidence>
<evidence type="ECO:0000313" key="3">
    <source>
        <dbReference type="EMBL" id="EPY05081.1"/>
    </source>
</evidence>
<gene>
    <name evidence="3" type="ORF">PAALTS15_21943</name>
</gene>
<dbReference type="PANTHER" id="PTHR43283:SF11">
    <property type="entry name" value="BETA-LACTAMASE-RELATED DOMAIN-CONTAINING PROTEIN"/>
    <property type="match status" value="1"/>
</dbReference>
<proteinExistence type="predicted"/>
<dbReference type="GO" id="GO:0016787">
    <property type="term" value="F:hydrolase activity"/>
    <property type="evidence" value="ECO:0007669"/>
    <property type="project" value="UniProtKB-KW"/>
</dbReference>
<feature type="domain" description="Beta-lactamase-related" evidence="2">
    <location>
        <begin position="25"/>
        <end position="353"/>
    </location>
</feature>